<dbReference type="InterPro" id="IPR027417">
    <property type="entry name" value="P-loop_NTPase"/>
</dbReference>
<comment type="caution">
    <text evidence="2">The sequence shown here is derived from an EMBL/GenBank/DDBJ whole genome shotgun (WGS) entry which is preliminary data.</text>
</comment>
<dbReference type="PROSITE" id="PS51420">
    <property type="entry name" value="RHO"/>
    <property type="match status" value="1"/>
</dbReference>
<dbReference type="PRINTS" id="PR00449">
    <property type="entry name" value="RASTRNSFRMNG"/>
</dbReference>
<dbReference type="PANTHER" id="PTHR47978">
    <property type="match status" value="1"/>
</dbReference>
<dbReference type="SMART" id="SM00173">
    <property type="entry name" value="RAS"/>
    <property type="match status" value="1"/>
</dbReference>
<dbReference type="Gene3D" id="3.40.50.300">
    <property type="entry name" value="P-loop containing nucleotide triphosphate hydrolases"/>
    <property type="match status" value="1"/>
</dbReference>
<dbReference type="InterPro" id="IPR005225">
    <property type="entry name" value="Small_GTP-bd"/>
</dbReference>
<evidence type="ECO:0000313" key="2">
    <source>
        <dbReference type="EMBL" id="KAK8882756.1"/>
    </source>
</evidence>
<sequence length="196" mass="21583">MLIPTSNTLIYKVVFIGDSGVGKTSIVQRINTSKFDGSFDSTVGASAITKEVQTQQGTITLNIWDTAGQERYRSLISTYARNANAAVLCFDLTSFQSFQSLNSWITDLKNICDVNCRIIIVGNKADLEQCVPTTSLEKWCEESNFKYIITSAKSGVGIDNLISTMAEEVLLSQQEEDKKIVIDQPILNEKTDSGCC</sequence>
<accession>A0ABR2JWF0</accession>
<dbReference type="NCBIfam" id="TIGR00231">
    <property type="entry name" value="small_GTP"/>
    <property type="match status" value="1"/>
</dbReference>
<dbReference type="Proteomes" id="UP001470230">
    <property type="component" value="Unassembled WGS sequence"/>
</dbReference>
<evidence type="ECO:0000256" key="1">
    <source>
        <dbReference type="ARBA" id="ARBA00022741"/>
    </source>
</evidence>
<name>A0ABR2JWF0_9EUKA</name>
<dbReference type="InterPro" id="IPR001806">
    <property type="entry name" value="Small_GTPase"/>
</dbReference>
<dbReference type="SMART" id="SM00175">
    <property type="entry name" value="RAB"/>
    <property type="match status" value="1"/>
</dbReference>
<dbReference type="SMART" id="SM00176">
    <property type="entry name" value="RAN"/>
    <property type="match status" value="1"/>
</dbReference>
<dbReference type="EMBL" id="JAPFFF010000009">
    <property type="protein sequence ID" value="KAK8882756.1"/>
    <property type="molecule type" value="Genomic_DNA"/>
</dbReference>
<keyword evidence="3" id="KW-1185">Reference proteome</keyword>
<keyword evidence="1" id="KW-0547">Nucleotide-binding</keyword>
<dbReference type="SUPFAM" id="SSF52540">
    <property type="entry name" value="P-loop containing nucleoside triphosphate hydrolases"/>
    <property type="match status" value="1"/>
</dbReference>
<proteinExistence type="predicted"/>
<dbReference type="Pfam" id="PF00071">
    <property type="entry name" value="Ras"/>
    <property type="match status" value="1"/>
</dbReference>
<dbReference type="CDD" id="cd00154">
    <property type="entry name" value="Rab"/>
    <property type="match status" value="1"/>
</dbReference>
<organism evidence="2 3">
    <name type="scientific">Tritrichomonas musculus</name>
    <dbReference type="NCBI Taxonomy" id="1915356"/>
    <lineage>
        <taxon>Eukaryota</taxon>
        <taxon>Metamonada</taxon>
        <taxon>Parabasalia</taxon>
        <taxon>Tritrichomonadida</taxon>
        <taxon>Tritrichomonadidae</taxon>
        <taxon>Tritrichomonas</taxon>
    </lineage>
</organism>
<dbReference type="PROSITE" id="PS51419">
    <property type="entry name" value="RAB"/>
    <property type="match status" value="1"/>
</dbReference>
<protein>
    <recommendedName>
        <fullName evidence="4">Small GTP-binding protein</fullName>
    </recommendedName>
</protein>
<dbReference type="PROSITE" id="PS51421">
    <property type="entry name" value="RAS"/>
    <property type="match status" value="1"/>
</dbReference>
<gene>
    <name evidence="2" type="ORF">M9Y10_045397</name>
</gene>
<reference evidence="2 3" key="1">
    <citation type="submission" date="2024-04" db="EMBL/GenBank/DDBJ databases">
        <title>Tritrichomonas musculus Genome.</title>
        <authorList>
            <person name="Alves-Ferreira E."/>
            <person name="Grigg M."/>
            <person name="Lorenzi H."/>
            <person name="Galac M."/>
        </authorList>
    </citation>
    <scope>NUCLEOTIDE SEQUENCE [LARGE SCALE GENOMIC DNA]</scope>
    <source>
        <strain evidence="2 3">EAF2021</strain>
    </source>
</reference>
<dbReference type="SMART" id="SM00174">
    <property type="entry name" value="RHO"/>
    <property type="match status" value="1"/>
</dbReference>
<evidence type="ECO:0008006" key="4">
    <source>
        <dbReference type="Google" id="ProtNLM"/>
    </source>
</evidence>
<evidence type="ECO:0000313" key="3">
    <source>
        <dbReference type="Proteomes" id="UP001470230"/>
    </source>
</evidence>